<organism evidence="6 7">
    <name type="scientific">Methanolobus vulcani</name>
    <dbReference type="NCBI Taxonomy" id="38026"/>
    <lineage>
        <taxon>Archaea</taxon>
        <taxon>Methanobacteriati</taxon>
        <taxon>Methanobacteriota</taxon>
        <taxon>Stenosarchaea group</taxon>
        <taxon>Methanomicrobia</taxon>
        <taxon>Methanosarcinales</taxon>
        <taxon>Methanosarcinaceae</taxon>
        <taxon>Methanolobus</taxon>
    </lineage>
</organism>
<evidence type="ECO:0000256" key="3">
    <source>
        <dbReference type="ARBA" id="ARBA00022679"/>
    </source>
</evidence>
<dbReference type="SUPFAM" id="SSF75217">
    <property type="entry name" value="alpha/beta knot"/>
    <property type="match status" value="1"/>
</dbReference>
<keyword evidence="7" id="KW-1185">Reference proteome</keyword>
<dbReference type="RefSeq" id="WP_154808699.1">
    <property type="nucleotide sequence ID" value="NZ_VIAQ01000008.1"/>
</dbReference>
<dbReference type="InterPro" id="IPR029028">
    <property type="entry name" value="Alpha/beta_knot_MTases"/>
</dbReference>
<evidence type="ECO:0000259" key="5">
    <source>
        <dbReference type="Pfam" id="PF00588"/>
    </source>
</evidence>
<evidence type="ECO:0000256" key="1">
    <source>
        <dbReference type="ARBA" id="ARBA00007228"/>
    </source>
</evidence>
<evidence type="ECO:0000313" key="7">
    <source>
        <dbReference type="Proteomes" id="UP000319335"/>
    </source>
</evidence>
<dbReference type="PANTHER" id="PTHR42786:SF2">
    <property type="entry name" value="TRNA (CYTIDINE_URIDINE-2'-O-)-METHYLTRANSFERASE TRMJ"/>
    <property type="match status" value="1"/>
</dbReference>
<evidence type="ECO:0000256" key="2">
    <source>
        <dbReference type="ARBA" id="ARBA00022603"/>
    </source>
</evidence>
<dbReference type="GO" id="GO:0005829">
    <property type="term" value="C:cytosol"/>
    <property type="evidence" value="ECO:0007669"/>
    <property type="project" value="TreeGrafter"/>
</dbReference>
<dbReference type="EMBL" id="VIAQ01000008">
    <property type="protein sequence ID" value="TQD27570.1"/>
    <property type="molecule type" value="Genomic_DNA"/>
</dbReference>
<comment type="similarity">
    <text evidence="1">Belongs to the class IV-like SAM-binding methyltransferase superfamily. RNA methyltransferase TrmH family.</text>
</comment>
<dbReference type="GO" id="GO:0008173">
    <property type="term" value="F:RNA methyltransferase activity"/>
    <property type="evidence" value="ECO:0007669"/>
    <property type="project" value="InterPro"/>
</dbReference>
<dbReference type="Gene3D" id="1.10.8.590">
    <property type="match status" value="1"/>
</dbReference>
<dbReference type="Gene3D" id="3.40.1280.10">
    <property type="match status" value="1"/>
</dbReference>
<feature type="domain" description="tRNA/rRNA methyltransferase SpoU type" evidence="5">
    <location>
        <begin position="3"/>
        <end position="154"/>
    </location>
</feature>
<dbReference type="PIRSF" id="PIRSF004808">
    <property type="entry name" value="LasT"/>
    <property type="match status" value="1"/>
</dbReference>
<dbReference type="NCBIfam" id="TIGR00050">
    <property type="entry name" value="rRNA_methyl_1"/>
    <property type="match status" value="1"/>
</dbReference>
<proteinExistence type="inferred from homology"/>
<sequence length="241" mass="27148">MDLRIVLVEPLYQGNVGSVTRAMKNFGFSDLVLVNPCKLEGEARAMSSHARDLLENAKRVSTLDEAIEDCSIIIGTTGIAGSRFDLHLRVPGYSPKEMKERLSGRSGKVAVLFGREDNGFTREELKKCDMIMTIPTSEIYPVMNLSHAVAVVLYEFSSIKSAQAPLADSRDMRILYEHLAELLDDIDYPEHKKEKTNLMLKRIFGRSCLLSREVHTLHGILRKIQRKSGNNCEDDDADYEN</sequence>
<reference evidence="6 7" key="1">
    <citation type="submission" date="2019-06" db="EMBL/GenBank/DDBJ databases">
        <title>Draft genome sequence of Methanolobus vulcani B1d.</title>
        <authorList>
            <person name="Creighbaum A.J."/>
            <person name="Ticak T."/>
            <person name="Hariraju D."/>
            <person name="Arivett B.A."/>
            <person name="Ferguson D.J.Jr."/>
        </authorList>
    </citation>
    <scope>NUCLEOTIDE SEQUENCE [LARGE SCALE GENOMIC DNA]</scope>
    <source>
        <strain evidence="6 7">B1d</strain>
    </source>
</reference>
<comment type="caution">
    <text evidence="6">The sequence shown here is derived from an EMBL/GenBank/DDBJ whole genome shotgun (WGS) entry which is preliminary data.</text>
</comment>
<dbReference type="InterPro" id="IPR004384">
    <property type="entry name" value="RNA_MeTrfase_TrmJ/LasT"/>
</dbReference>
<dbReference type="AlphaFoldDB" id="A0A7Z8KQ66"/>
<keyword evidence="4" id="KW-0949">S-adenosyl-L-methionine</keyword>
<dbReference type="Pfam" id="PF00588">
    <property type="entry name" value="SpoU_methylase"/>
    <property type="match status" value="1"/>
</dbReference>
<dbReference type="GO" id="GO:0003723">
    <property type="term" value="F:RNA binding"/>
    <property type="evidence" value="ECO:0007669"/>
    <property type="project" value="InterPro"/>
</dbReference>
<dbReference type="GO" id="GO:0002128">
    <property type="term" value="P:tRNA nucleoside ribose methylation"/>
    <property type="evidence" value="ECO:0007669"/>
    <property type="project" value="TreeGrafter"/>
</dbReference>
<dbReference type="Proteomes" id="UP000319335">
    <property type="component" value="Unassembled WGS sequence"/>
</dbReference>
<evidence type="ECO:0000256" key="4">
    <source>
        <dbReference type="ARBA" id="ARBA00022691"/>
    </source>
</evidence>
<dbReference type="OrthoDB" id="372184at2157"/>
<evidence type="ECO:0000313" key="6">
    <source>
        <dbReference type="EMBL" id="TQD27570.1"/>
    </source>
</evidence>
<keyword evidence="2 6" id="KW-0489">Methyltransferase</keyword>
<accession>A0A7Z8KQ66</accession>
<dbReference type="InterPro" id="IPR001537">
    <property type="entry name" value="SpoU_MeTrfase"/>
</dbReference>
<gene>
    <name evidence="6" type="ORF">FKV42_02590</name>
</gene>
<dbReference type="PANTHER" id="PTHR42786">
    <property type="entry name" value="TRNA/RRNA METHYLTRANSFERASE"/>
    <property type="match status" value="1"/>
</dbReference>
<protein>
    <submittedName>
        <fullName evidence="6">RNA methyltransferase</fullName>
    </submittedName>
</protein>
<dbReference type="CDD" id="cd18093">
    <property type="entry name" value="SpoU-like_TrmJ"/>
    <property type="match status" value="1"/>
</dbReference>
<keyword evidence="3 6" id="KW-0808">Transferase</keyword>
<dbReference type="InterPro" id="IPR029026">
    <property type="entry name" value="tRNA_m1G_MTases_N"/>
</dbReference>
<name>A0A7Z8KQ66_9EURY</name>